<dbReference type="Pfam" id="PF00201">
    <property type="entry name" value="UDPGT"/>
    <property type="match status" value="1"/>
</dbReference>
<evidence type="ECO:0000313" key="3">
    <source>
        <dbReference type="EMBL" id="KAJ8541995.1"/>
    </source>
</evidence>
<protein>
    <submittedName>
        <fullName evidence="3">Uncharacterized protein</fullName>
    </submittedName>
</protein>
<reference evidence="4" key="1">
    <citation type="journal article" date="2023" name="Proc. Natl. Acad. Sci. U.S.A.">
        <title>Genomic and structural basis for evolution of tropane alkaloid biosynthesis.</title>
        <authorList>
            <person name="Wanga Y.-J."/>
            <person name="Taina T."/>
            <person name="Yua J.-Y."/>
            <person name="Lia J."/>
            <person name="Xua B."/>
            <person name="Chenc J."/>
            <person name="D'Auriad J.C."/>
            <person name="Huanga J.-P."/>
            <person name="Huanga S.-X."/>
        </authorList>
    </citation>
    <scope>NUCLEOTIDE SEQUENCE [LARGE SCALE GENOMIC DNA]</scope>
    <source>
        <strain evidence="4">cv. KIB-2019</strain>
    </source>
</reference>
<dbReference type="CDD" id="cd03784">
    <property type="entry name" value="GT1_Gtf-like"/>
    <property type="match status" value="1"/>
</dbReference>
<keyword evidence="4" id="KW-1185">Reference proteome</keyword>
<dbReference type="FunFam" id="3.40.50.2000:FF:000037">
    <property type="entry name" value="Glycosyltransferase"/>
    <property type="match status" value="1"/>
</dbReference>
<dbReference type="SUPFAM" id="SSF53756">
    <property type="entry name" value="UDP-Glycosyltransferase/glycogen phosphorylase"/>
    <property type="match status" value="1"/>
</dbReference>
<dbReference type="OrthoDB" id="5835829at2759"/>
<dbReference type="PANTHER" id="PTHR48045:SF20">
    <property type="entry name" value="UDP-RHAMNOSE:RHAMNOSYLTRANSFERASE 1"/>
    <property type="match status" value="1"/>
</dbReference>
<dbReference type="AlphaFoldDB" id="A0A9Q1LTR1"/>
<dbReference type="EMBL" id="JAJAGQ010000015">
    <property type="protein sequence ID" value="KAJ8541995.1"/>
    <property type="molecule type" value="Genomic_DNA"/>
</dbReference>
<comment type="similarity">
    <text evidence="1">Belongs to the UDP-glycosyltransferase family.</text>
</comment>
<gene>
    <name evidence="3" type="ORF">K7X08_016861</name>
</gene>
<evidence type="ECO:0000256" key="1">
    <source>
        <dbReference type="ARBA" id="ARBA00009995"/>
    </source>
</evidence>
<evidence type="ECO:0000256" key="2">
    <source>
        <dbReference type="ARBA" id="ARBA00022679"/>
    </source>
</evidence>
<sequence>MLTGSTNPTQTPEEFMVPPKWIPFETKAAFRRHEAKWIVDVMQKNVSGVSDLYRTGATIKGVDVIIIRQCREFEVVYIALGSEVTIGQSEINELTHGLESSGLPFLSVLRKPSNSGNMDYIGLPDGFEKRIQARGIVWKSWVPQLKIQSHESVGGFLTHCGWSSKIEGLMFGHPLIMLPFWVDQGLNARILEDKENGIEIPREEEDGSYTRDSVSNSVKLVMVEKDGKRNREKAKEISSIFGDRRLHDKYIEDLIQFLEDHRKMSNGHSS</sequence>
<evidence type="ECO:0000313" key="4">
    <source>
        <dbReference type="Proteomes" id="UP001152561"/>
    </source>
</evidence>
<dbReference type="InterPro" id="IPR002213">
    <property type="entry name" value="UDP_glucos_trans"/>
</dbReference>
<dbReference type="PANTHER" id="PTHR48045">
    <property type="entry name" value="UDP-GLYCOSYLTRANSFERASE 72B1"/>
    <property type="match status" value="1"/>
</dbReference>
<accession>A0A9Q1LTR1</accession>
<organism evidence="3 4">
    <name type="scientific">Anisodus acutangulus</name>
    <dbReference type="NCBI Taxonomy" id="402998"/>
    <lineage>
        <taxon>Eukaryota</taxon>
        <taxon>Viridiplantae</taxon>
        <taxon>Streptophyta</taxon>
        <taxon>Embryophyta</taxon>
        <taxon>Tracheophyta</taxon>
        <taxon>Spermatophyta</taxon>
        <taxon>Magnoliopsida</taxon>
        <taxon>eudicotyledons</taxon>
        <taxon>Gunneridae</taxon>
        <taxon>Pentapetalae</taxon>
        <taxon>asterids</taxon>
        <taxon>lamiids</taxon>
        <taxon>Solanales</taxon>
        <taxon>Solanaceae</taxon>
        <taxon>Solanoideae</taxon>
        <taxon>Hyoscyameae</taxon>
        <taxon>Anisodus</taxon>
    </lineage>
</organism>
<dbReference type="GO" id="GO:0008194">
    <property type="term" value="F:UDP-glycosyltransferase activity"/>
    <property type="evidence" value="ECO:0007669"/>
    <property type="project" value="InterPro"/>
</dbReference>
<dbReference type="Proteomes" id="UP001152561">
    <property type="component" value="Unassembled WGS sequence"/>
</dbReference>
<name>A0A9Q1LTR1_9SOLA</name>
<comment type="caution">
    <text evidence="3">The sequence shown here is derived from an EMBL/GenBank/DDBJ whole genome shotgun (WGS) entry which is preliminary data.</text>
</comment>
<dbReference type="Gene3D" id="3.40.50.2000">
    <property type="entry name" value="Glycogen Phosphorylase B"/>
    <property type="match status" value="1"/>
</dbReference>
<proteinExistence type="inferred from homology"/>
<keyword evidence="2" id="KW-0808">Transferase</keyword>